<dbReference type="Proteomes" id="UP000191024">
    <property type="component" value="Chromosome H"/>
</dbReference>
<dbReference type="OrthoDB" id="4032376at2759"/>
<accession>A0A1G4KIG4</accession>
<gene>
    <name evidence="2" type="ORF">LAMI_0H14686G</name>
</gene>
<proteinExistence type="predicted"/>
<dbReference type="EMBL" id="LT598468">
    <property type="protein sequence ID" value="SCV04259.1"/>
    <property type="molecule type" value="Genomic_DNA"/>
</dbReference>
<evidence type="ECO:0000256" key="1">
    <source>
        <dbReference type="SAM" id="MobiDB-lite"/>
    </source>
</evidence>
<name>A0A1G4KIG4_9SACH</name>
<feature type="region of interest" description="Disordered" evidence="1">
    <location>
        <begin position="125"/>
        <end position="150"/>
    </location>
</feature>
<keyword evidence="3" id="KW-1185">Reference proteome</keyword>
<protein>
    <submittedName>
        <fullName evidence="2">LAMI_0H14686g1_1</fullName>
    </submittedName>
</protein>
<reference evidence="3" key="1">
    <citation type="submission" date="2016-03" db="EMBL/GenBank/DDBJ databases">
        <authorList>
            <person name="Devillers H."/>
        </authorList>
    </citation>
    <scope>NUCLEOTIDE SEQUENCE [LARGE SCALE GENOMIC DNA]</scope>
</reference>
<sequence>MVGGIFGGFLLGKMPRWRSRAGKDKQPHLYTLETDDDYVFVSRDAKTTDLAPDRDRDNRDHVTGTIAPYAESADEVDVSAWEMARTAAAARQGAGVHSPYATVSNVARVPQGARQARLAAKLETIRRSGHKSSRAPSSPSRDLHVTHYNDTSLDEELEPLYDDKLNRRLKVQNRRLHLGAR</sequence>
<organism evidence="2 3">
    <name type="scientific">Lachancea mirantina</name>
    <dbReference type="NCBI Taxonomy" id="1230905"/>
    <lineage>
        <taxon>Eukaryota</taxon>
        <taxon>Fungi</taxon>
        <taxon>Dikarya</taxon>
        <taxon>Ascomycota</taxon>
        <taxon>Saccharomycotina</taxon>
        <taxon>Saccharomycetes</taxon>
        <taxon>Saccharomycetales</taxon>
        <taxon>Saccharomycetaceae</taxon>
        <taxon>Lachancea</taxon>
    </lineage>
</organism>
<evidence type="ECO:0000313" key="3">
    <source>
        <dbReference type="Proteomes" id="UP000191024"/>
    </source>
</evidence>
<evidence type="ECO:0000313" key="2">
    <source>
        <dbReference type="EMBL" id="SCV04259.1"/>
    </source>
</evidence>
<dbReference type="AlphaFoldDB" id="A0A1G4KIG4"/>